<organism evidence="2">
    <name type="scientific">mine drainage metagenome</name>
    <dbReference type="NCBI Taxonomy" id="410659"/>
    <lineage>
        <taxon>unclassified sequences</taxon>
        <taxon>metagenomes</taxon>
        <taxon>ecological metagenomes</taxon>
    </lineage>
</organism>
<dbReference type="InterPro" id="IPR050261">
    <property type="entry name" value="FrsA_esterase"/>
</dbReference>
<protein>
    <submittedName>
        <fullName evidence="2">Esterase/lipase</fullName>
    </submittedName>
</protein>
<accession>T0ZKL2</accession>
<dbReference type="InterPro" id="IPR022742">
    <property type="entry name" value="Hydrolase_4"/>
</dbReference>
<gene>
    <name evidence="2" type="ORF">B2A_14148</name>
</gene>
<dbReference type="InterPro" id="IPR029058">
    <property type="entry name" value="AB_hydrolase_fold"/>
</dbReference>
<dbReference type="EMBL" id="AUZZ01010263">
    <property type="protein sequence ID" value="EQD30375.1"/>
    <property type="molecule type" value="Genomic_DNA"/>
</dbReference>
<dbReference type="SUPFAM" id="SSF53474">
    <property type="entry name" value="alpha/beta-Hydrolases"/>
    <property type="match status" value="1"/>
</dbReference>
<feature type="domain" description="Serine aminopeptidase S33" evidence="1">
    <location>
        <begin position="25"/>
        <end position="132"/>
    </location>
</feature>
<reference evidence="2" key="2">
    <citation type="journal article" date="2014" name="ISME J.">
        <title>Microbial stratification in low pH oxic and suboxic macroscopic growths along an acid mine drainage.</title>
        <authorList>
            <person name="Mendez-Garcia C."/>
            <person name="Mesa V."/>
            <person name="Sprenger R.R."/>
            <person name="Richter M."/>
            <person name="Diez M.S."/>
            <person name="Solano J."/>
            <person name="Bargiela R."/>
            <person name="Golyshina O.V."/>
            <person name="Manteca A."/>
            <person name="Ramos J.L."/>
            <person name="Gallego J.R."/>
            <person name="Llorente I."/>
            <person name="Martins Dos Santos V.A."/>
            <person name="Jensen O.N."/>
            <person name="Pelaez A.I."/>
            <person name="Sanchez J."/>
            <person name="Ferrer M."/>
        </authorList>
    </citation>
    <scope>NUCLEOTIDE SEQUENCE</scope>
</reference>
<dbReference type="PANTHER" id="PTHR22946">
    <property type="entry name" value="DIENELACTONE HYDROLASE DOMAIN-CONTAINING PROTEIN-RELATED"/>
    <property type="match status" value="1"/>
</dbReference>
<evidence type="ECO:0000313" key="2">
    <source>
        <dbReference type="EMBL" id="EQD30375.1"/>
    </source>
</evidence>
<dbReference type="Gene3D" id="3.40.50.1820">
    <property type="entry name" value="alpha/beta hydrolase"/>
    <property type="match status" value="1"/>
</dbReference>
<feature type="non-terminal residue" evidence="2">
    <location>
        <position position="144"/>
    </location>
</feature>
<evidence type="ECO:0000259" key="1">
    <source>
        <dbReference type="Pfam" id="PF12146"/>
    </source>
</evidence>
<dbReference type="Pfam" id="PF12146">
    <property type="entry name" value="Hydrolase_4"/>
    <property type="match status" value="1"/>
</dbReference>
<dbReference type="AlphaFoldDB" id="T0ZKL2"/>
<proteinExistence type="predicted"/>
<name>T0ZKL2_9ZZZZ</name>
<comment type="caution">
    <text evidence="2">The sequence shown here is derived from an EMBL/GenBank/DDBJ whole genome shotgun (WGS) entry which is preliminary data.</text>
</comment>
<reference evidence="2" key="1">
    <citation type="submission" date="2013-08" db="EMBL/GenBank/DDBJ databases">
        <authorList>
            <person name="Mendez C."/>
            <person name="Richter M."/>
            <person name="Ferrer M."/>
            <person name="Sanchez J."/>
        </authorList>
    </citation>
    <scope>NUCLEOTIDE SEQUENCE</scope>
</reference>
<sequence length="144" mass="15754">MKDRGLGRLPEEVAKPYWLGEGERGVLLLHGFAGTPPEMRNLAEWLAARGFVAYAPLLAGHGTTPEEMAFTGKGDWIRSADQALDELLGRCRWVGVAGQSMGGTLALHLAATRPEVRAVVSQAGMLWLRDRRLHLLPALHRLVP</sequence>